<dbReference type="Proteomes" id="UP000027002">
    <property type="component" value="Chromosome 6"/>
</dbReference>
<dbReference type="SUPFAM" id="SSF46689">
    <property type="entry name" value="Homeodomain-like"/>
    <property type="match status" value="1"/>
</dbReference>
<dbReference type="SMART" id="SM00717">
    <property type="entry name" value="SANT"/>
    <property type="match status" value="2"/>
</dbReference>
<keyword evidence="3" id="KW-0539">Nucleus</keyword>
<dbReference type="Gene3D" id="1.10.10.60">
    <property type="entry name" value="Homeodomain-like"/>
    <property type="match status" value="2"/>
</dbReference>
<feature type="region of interest" description="Disordered" evidence="4">
    <location>
        <begin position="800"/>
        <end position="907"/>
    </location>
</feature>
<feature type="compositionally biased region" description="Basic residues" evidence="4">
    <location>
        <begin position="418"/>
        <end position="437"/>
    </location>
</feature>
<evidence type="ECO:0000313" key="7">
    <source>
        <dbReference type="EMBL" id="QUC22964.1"/>
    </source>
</evidence>
<dbReference type="PANTHER" id="PTHR46380">
    <property type="entry name" value="CYCLIN-D-BINDING MYB-LIKE TRANSCRIPTION FACTOR 1"/>
    <property type="match status" value="1"/>
</dbReference>
<evidence type="ECO:0000259" key="5">
    <source>
        <dbReference type="PROSITE" id="PS50090"/>
    </source>
</evidence>
<dbReference type="PANTHER" id="PTHR46380:SF2">
    <property type="entry name" value="CYCLIN-D-BINDING MYB-LIKE TRANSCRIPTION FACTOR 1"/>
    <property type="match status" value="1"/>
</dbReference>
<proteinExistence type="predicted"/>
<keyword evidence="8" id="KW-1185">Reference proteome</keyword>
<dbReference type="InterPro" id="IPR009057">
    <property type="entry name" value="Homeodomain-like_sf"/>
</dbReference>
<reference evidence="7" key="1">
    <citation type="submission" date="2020-03" db="EMBL/GenBank/DDBJ databases">
        <title>A mixture of massive structural variations and highly conserved coding sequences in Ustilaginoidea virens genome.</title>
        <authorList>
            <person name="Zhang K."/>
            <person name="Zhao Z."/>
            <person name="Zhang Z."/>
            <person name="Li Y."/>
            <person name="Hsiang T."/>
            <person name="Sun W."/>
        </authorList>
    </citation>
    <scope>NUCLEOTIDE SEQUENCE</scope>
    <source>
        <strain evidence="7">UV-8b</strain>
    </source>
</reference>
<accession>A0A8E5HXB3</accession>
<dbReference type="KEGG" id="uvi:66067982"/>
<dbReference type="PROSITE" id="PS51294">
    <property type="entry name" value="HTH_MYB"/>
    <property type="match status" value="1"/>
</dbReference>
<name>A0A8E5HXB3_USTVR</name>
<feature type="compositionally biased region" description="Low complexity" evidence="4">
    <location>
        <begin position="43"/>
        <end position="63"/>
    </location>
</feature>
<feature type="compositionally biased region" description="Basic residues" evidence="4">
    <location>
        <begin position="369"/>
        <end position="378"/>
    </location>
</feature>
<feature type="region of interest" description="Disordered" evidence="4">
    <location>
        <begin position="407"/>
        <end position="464"/>
    </location>
</feature>
<dbReference type="GO" id="GO:0000976">
    <property type="term" value="F:transcription cis-regulatory region binding"/>
    <property type="evidence" value="ECO:0007669"/>
    <property type="project" value="TreeGrafter"/>
</dbReference>
<dbReference type="RefSeq" id="XP_043000637.1">
    <property type="nucleotide sequence ID" value="XM_043144702.1"/>
</dbReference>
<dbReference type="InterPro" id="IPR017930">
    <property type="entry name" value="Myb_dom"/>
</dbReference>
<evidence type="ECO:0008006" key="9">
    <source>
        <dbReference type="Google" id="ProtNLM"/>
    </source>
</evidence>
<evidence type="ECO:0000256" key="4">
    <source>
        <dbReference type="SAM" id="MobiDB-lite"/>
    </source>
</evidence>
<comment type="subcellular location">
    <subcellularLocation>
        <location evidence="1">Nucleus</location>
    </subcellularLocation>
</comment>
<feature type="compositionally biased region" description="Low complexity" evidence="4">
    <location>
        <begin position="350"/>
        <end position="363"/>
    </location>
</feature>
<evidence type="ECO:0000256" key="1">
    <source>
        <dbReference type="ARBA" id="ARBA00004123"/>
    </source>
</evidence>
<feature type="domain" description="Myb-like" evidence="5">
    <location>
        <begin position="591"/>
        <end position="666"/>
    </location>
</feature>
<evidence type="ECO:0000256" key="2">
    <source>
        <dbReference type="ARBA" id="ARBA00023125"/>
    </source>
</evidence>
<dbReference type="CDD" id="cd00167">
    <property type="entry name" value="SANT"/>
    <property type="match status" value="1"/>
</dbReference>
<dbReference type="Pfam" id="PF13921">
    <property type="entry name" value="Myb_DNA-bind_6"/>
    <property type="match status" value="1"/>
</dbReference>
<feature type="compositionally biased region" description="Polar residues" evidence="4">
    <location>
        <begin position="127"/>
        <end position="145"/>
    </location>
</feature>
<dbReference type="PROSITE" id="PS50090">
    <property type="entry name" value="MYB_LIKE"/>
    <property type="match status" value="2"/>
</dbReference>
<protein>
    <recommendedName>
        <fullName evidence="9">Myb transcription factor</fullName>
    </recommendedName>
</protein>
<dbReference type="EMBL" id="CP072758">
    <property type="protein sequence ID" value="QUC22964.1"/>
    <property type="molecule type" value="Genomic_DNA"/>
</dbReference>
<dbReference type="InterPro" id="IPR051651">
    <property type="entry name" value="DMTF1_DNA-bind_reg"/>
</dbReference>
<feature type="region of interest" description="Disordered" evidence="4">
    <location>
        <begin position="38"/>
        <end position="289"/>
    </location>
</feature>
<feature type="region of interest" description="Disordered" evidence="4">
    <location>
        <begin position="302"/>
        <end position="378"/>
    </location>
</feature>
<dbReference type="InterPro" id="IPR001005">
    <property type="entry name" value="SANT/Myb"/>
</dbReference>
<dbReference type="GeneID" id="66067982"/>
<sequence length="907" mass="101327">MAREEENLSIAALSGGEGDSVDRTLLIADMDFGEIETFDSNTAPAPFSSQAFSSQGFSSQAAPEAVMAEDGSVRRSRRERREKRDYKPRSSQEGALLSSSVPEGALDSTRNRRRSKRKSAKDAAGLPSSSPQQIAQPEEFSNTPWDQLLQEAEAASSQMQRKRKLRGSANAGEQRKKHRSHGHEPNNQKAEEDHGASEPTAASSLIRKGKEKHRKADDAIYEGYDAAFDLERSRSAARLRRRGRSAEAWSNENGGSASGLMETDSGEPERAHHGATAVLDDEMSSVTDKDLVVERIVREAWREHQSEKLNLEKKANGEKNGELNGKPNGDSTDRPNGQDEIRMPDQYPPELLAASLEASTAETQQPSPKGRKLRKRAKPTFFEMPISEAAVDDDDAAAAADVDVWRELPSPSAATPKPRNRTKKAAKKESRGRKPKREKPGQAVRDGSGNEGTAHDRRNRLAGYTRGRFSDDELARIADVVENFRVEQALSQPEVNHLIQQPGGTAAGRTNEQLWLRIFAVCPDRHRQKLINITRKKFHNFVARGTWTAEQDAELTALISVHGTKWSHIAALINRHPEDLRDRYRNYTVCGRNQRKDAWTEEEEARLTQCIMGSMRAVDALRIGKPEDSVLWKSSYEELIDWQDISERMDRTRSRLQCITKWKAMNLRISGGDELACTQPDSRISFRLEKARRQLASMPGEERYRLVVAIHCNAVGKDVKIPWQRLVDKMFRNQWHKRTQMLLWRRLRSLTPCPAESTVWNATHYLMEYYKSAGELPDVPDELFDDADEMQFMESIASFSRTGRSSQADAGPPVSSEFVAESDEENSDAENKGGEAAVLGREGEQAQPSGEEMKIDPALVGAAAEPQAAYESTPSKKSRTRAPALMENGDESDFDDMEDVPARIAAN</sequence>
<evidence type="ECO:0000313" key="8">
    <source>
        <dbReference type="Proteomes" id="UP000027002"/>
    </source>
</evidence>
<gene>
    <name evidence="7" type="ORF">UV8b_07205</name>
</gene>
<keyword evidence="2" id="KW-0238">DNA-binding</keyword>
<dbReference type="OrthoDB" id="39591at2759"/>
<evidence type="ECO:0000256" key="3">
    <source>
        <dbReference type="ARBA" id="ARBA00023242"/>
    </source>
</evidence>
<organism evidence="7 8">
    <name type="scientific">Ustilaginoidea virens</name>
    <name type="common">Rice false smut fungus</name>
    <name type="synonym">Villosiclava virens</name>
    <dbReference type="NCBI Taxonomy" id="1159556"/>
    <lineage>
        <taxon>Eukaryota</taxon>
        <taxon>Fungi</taxon>
        <taxon>Dikarya</taxon>
        <taxon>Ascomycota</taxon>
        <taxon>Pezizomycotina</taxon>
        <taxon>Sordariomycetes</taxon>
        <taxon>Hypocreomycetidae</taxon>
        <taxon>Hypocreales</taxon>
        <taxon>Clavicipitaceae</taxon>
        <taxon>Ustilaginoidea</taxon>
    </lineage>
</organism>
<feature type="compositionally biased region" description="Acidic residues" evidence="4">
    <location>
        <begin position="888"/>
        <end position="899"/>
    </location>
</feature>
<dbReference type="GO" id="GO:0003700">
    <property type="term" value="F:DNA-binding transcription factor activity"/>
    <property type="evidence" value="ECO:0007669"/>
    <property type="project" value="TreeGrafter"/>
</dbReference>
<dbReference type="GO" id="GO:0005634">
    <property type="term" value="C:nucleus"/>
    <property type="evidence" value="ECO:0007669"/>
    <property type="project" value="UniProtKB-SubCell"/>
</dbReference>
<feature type="compositionally biased region" description="Basic and acidic residues" evidence="4">
    <location>
        <begin position="182"/>
        <end position="196"/>
    </location>
</feature>
<evidence type="ECO:0000259" key="6">
    <source>
        <dbReference type="PROSITE" id="PS51294"/>
    </source>
</evidence>
<feature type="domain" description="HTH myb-type" evidence="6">
    <location>
        <begin position="539"/>
        <end position="592"/>
    </location>
</feature>
<feature type="compositionally biased region" description="Basic and acidic residues" evidence="4">
    <location>
        <begin position="331"/>
        <end position="343"/>
    </location>
</feature>
<feature type="compositionally biased region" description="Basic and acidic residues" evidence="4">
    <location>
        <begin position="302"/>
        <end position="321"/>
    </location>
</feature>
<dbReference type="AlphaFoldDB" id="A0A8E5HXB3"/>
<feature type="compositionally biased region" description="Polar residues" evidence="4">
    <location>
        <begin position="91"/>
        <end position="101"/>
    </location>
</feature>
<feature type="domain" description="Myb-like" evidence="5">
    <location>
        <begin position="539"/>
        <end position="588"/>
    </location>
</feature>